<evidence type="ECO:0000256" key="3">
    <source>
        <dbReference type="PROSITE-ProRule" id="PRU00339"/>
    </source>
</evidence>
<comment type="caution">
    <text evidence="6">The sequence shown here is derived from an EMBL/GenBank/DDBJ whole genome shotgun (WGS) entry which is preliminary data.</text>
</comment>
<dbReference type="Gene3D" id="1.25.40.10">
    <property type="entry name" value="Tetratricopeptide repeat domain"/>
    <property type="match status" value="2"/>
</dbReference>
<dbReference type="InterPro" id="IPR011990">
    <property type="entry name" value="TPR-like_helical_dom_sf"/>
</dbReference>
<evidence type="ECO:0000313" key="6">
    <source>
        <dbReference type="EMBL" id="MBK9716371.1"/>
    </source>
</evidence>
<keyword evidence="1" id="KW-0677">Repeat</keyword>
<feature type="chain" id="PRO_5038724135" evidence="4">
    <location>
        <begin position="19"/>
        <end position="959"/>
    </location>
</feature>
<dbReference type="PANTHER" id="PTHR45641:SF19">
    <property type="entry name" value="NEPHROCYSTIN-3"/>
    <property type="match status" value="1"/>
</dbReference>
<dbReference type="PRINTS" id="PR00381">
    <property type="entry name" value="KINESINLIGHT"/>
</dbReference>
<evidence type="ECO:0000313" key="7">
    <source>
        <dbReference type="Proteomes" id="UP000808349"/>
    </source>
</evidence>
<keyword evidence="2 3" id="KW-0802">TPR repeat</keyword>
<dbReference type="EMBL" id="JADKFW010000004">
    <property type="protein sequence ID" value="MBK9716371.1"/>
    <property type="molecule type" value="Genomic_DNA"/>
</dbReference>
<keyword evidence="4" id="KW-0732">Signal</keyword>
<dbReference type="InterPro" id="IPR019734">
    <property type="entry name" value="TPR_rpt"/>
</dbReference>
<dbReference type="Pfam" id="PF13424">
    <property type="entry name" value="TPR_12"/>
    <property type="match status" value="3"/>
</dbReference>
<feature type="signal peptide" evidence="4">
    <location>
        <begin position="1"/>
        <end position="18"/>
    </location>
</feature>
<evidence type="ECO:0000256" key="2">
    <source>
        <dbReference type="ARBA" id="ARBA00022803"/>
    </source>
</evidence>
<dbReference type="Pfam" id="PF12770">
    <property type="entry name" value="CHAT"/>
    <property type="match status" value="1"/>
</dbReference>
<dbReference type="SMART" id="SM00028">
    <property type="entry name" value="TPR"/>
    <property type="match status" value="7"/>
</dbReference>
<dbReference type="Pfam" id="PF13374">
    <property type="entry name" value="TPR_10"/>
    <property type="match status" value="1"/>
</dbReference>
<protein>
    <submittedName>
        <fullName evidence="6">CHAT domain-containing protein</fullName>
    </submittedName>
</protein>
<dbReference type="SUPFAM" id="SSF48452">
    <property type="entry name" value="TPR-like"/>
    <property type="match status" value="3"/>
</dbReference>
<evidence type="ECO:0000256" key="4">
    <source>
        <dbReference type="SAM" id="SignalP"/>
    </source>
</evidence>
<evidence type="ECO:0000259" key="5">
    <source>
        <dbReference type="Pfam" id="PF12770"/>
    </source>
</evidence>
<name>A0A9D7S6P0_9BACT</name>
<dbReference type="AlphaFoldDB" id="A0A9D7S6P0"/>
<feature type="repeat" description="TPR" evidence="3">
    <location>
        <begin position="114"/>
        <end position="147"/>
    </location>
</feature>
<dbReference type="InterPro" id="IPR024983">
    <property type="entry name" value="CHAT_dom"/>
</dbReference>
<feature type="domain" description="CHAT" evidence="5">
    <location>
        <begin position="622"/>
        <end position="958"/>
    </location>
</feature>
<sequence>MRFLILTLLMPFLGLLQAQTIDSVAIKKQVDSLLKVSRALVDKHDFDKGLEVNAAAERLAIVNFGMISAAYGNCAYNKGRLFYYKFDYTEAEKWFLESKAILERAVGKEHPKYAWSLHNLGLLYKTIGNYEVAEPFYLEAMAIREKVLGKEHPDYASSMANLANLYIAVGNYEKAEPLYLESKAIREKVLGKDHPEYAKSLSNLAIFFYEMGNYEKAEPLYLESKAIREKVLGKEHPDYANSLSNLAVLYHDMGNYEKAESLYLEANAILGKVLGKEHPDYANSLNNLAVFYDDMGNYEKAEPLYLESKVIMEKVLGKDHPDYASSPNNLANLYYEMGKYERVESLHLEAKALRQKVLGKEHPDYTSSLTNLVRLYERQNRYLDSDPLNEEAFILSQTRLINSMSFLSEKELSKYITNFQNSTAELSAYLLARQAEKSQTGNLSALVYDHVLFYKGFLLNAASRQNTLSAASTESKEINVRLKVYQRQLATEYAKPIAERNDINELEEKANIAEKELARSVAGYADAIRQIKWKEVQATLKQTDAAMEFISFKVNFPLTTDSNLYAALLVKPGDKQPKFIPLFESKSLDSLLHSKSERKADYVNSLYTLAERGIVAEPGPKKSLYEILWKPLEKELTGIKTIYFSPSGLLHRINLDAIAISETETLADKYKLVELNSTRQLVIPRQIKNGNNDAVLYGGIQFEQDSTFQNNEPLIVSRSRGELSFSSIDSTLRGGSWNYLAGTEREVNSIEKIMETSGLKVILKTGYEATEESFKNIGVNNASSPRILHIATHGYFFPDPKGSRQSLVGGNHDEPVFKMSEHPMLRSGLIMAGGNASWQGKQTLEGREDGILTAYEISLMNLSNTELVVLSACETGLGDIQGNEGVYGLQRAFKIAGAKYLIMSLWQVPDKQTSILMTTFYKKWLEEKLNIPDAFHAAQKELRDLGLDPYQWAGFVLVE</sequence>
<accession>A0A9D7S6P0</accession>
<dbReference type="PANTHER" id="PTHR45641">
    <property type="entry name" value="TETRATRICOPEPTIDE REPEAT PROTEIN (AFU_ORTHOLOGUE AFUA_6G03870)"/>
    <property type="match status" value="1"/>
</dbReference>
<proteinExistence type="predicted"/>
<organism evidence="6 7">
    <name type="scientific">Candidatus Defluviibacterium haderslevense</name>
    <dbReference type="NCBI Taxonomy" id="2981993"/>
    <lineage>
        <taxon>Bacteria</taxon>
        <taxon>Pseudomonadati</taxon>
        <taxon>Bacteroidota</taxon>
        <taxon>Saprospiria</taxon>
        <taxon>Saprospirales</taxon>
        <taxon>Saprospiraceae</taxon>
        <taxon>Candidatus Defluviibacterium</taxon>
    </lineage>
</organism>
<reference evidence="6 7" key="1">
    <citation type="submission" date="2020-10" db="EMBL/GenBank/DDBJ databases">
        <title>Connecting structure to function with the recovery of over 1000 high-quality activated sludge metagenome-assembled genomes encoding full-length rRNA genes using long-read sequencing.</title>
        <authorList>
            <person name="Singleton C.M."/>
            <person name="Petriglieri F."/>
            <person name="Kristensen J.M."/>
            <person name="Kirkegaard R.H."/>
            <person name="Michaelsen T.Y."/>
            <person name="Andersen M.H."/>
            <person name="Karst S.M."/>
            <person name="Dueholm M.S."/>
            <person name="Nielsen P.H."/>
            <person name="Albertsen M."/>
        </authorList>
    </citation>
    <scope>NUCLEOTIDE SEQUENCE [LARGE SCALE GENOMIC DNA]</scope>
    <source>
        <strain evidence="6">Ribe_18-Q3-R11-54_BAT3C.373</strain>
    </source>
</reference>
<dbReference type="Proteomes" id="UP000808349">
    <property type="component" value="Unassembled WGS sequence"/>
</dbReference>
<dbReference type="PROSITE" id="PS50005">
    <property type="entry name" value="TPR"/>
    <property type="match status" value="1"/>
</dbReference>
<evidence type="ECO:0000256" key="1">
    <source>
        <dbReference type="ARBA" id="ARBA00022737"/>
    </source>
</evidence>
<gene>
    <name evidence="6" type="ORF">IPO85_02380</name>
</gene>